<dbReference type="RefSeq" id="WP_093672937.1">
    <property type="nucleotide sequence ID" value="NZ_FOOY01000014.1"/>
</dbReference>
<evidence type="ECO:0000313" key="1">
    <source>
        <dbReference type="EMBL" id="SFG61493.1"/>
    </source>
</evidence>
<name>A0A1I2T915_9BACL</name>
<dbReference type="OrthoDB" id="2878104at2"/>
<keyword evidence="2" id="KW-1185">Reference proteome</keyword>
<organism evidence="1 2">
    <name type="scientific">Sporolactobacillus nakayamae</name>
    <dbReference type="NCBI Taxonomy" id="269670"/>
    <lineage>
        <taxon>Bacteria</taxon>
        <taxon>Bacillati</taxon>
        <taxon>Bacillota</taxon>
        <taxon>Bacilli</taxon>
        <taxon>Bacillales</taxon>
        <taxon>Sporolactobacillaceae</taxon>
        <taxon>Sporolactobacillus</taxon>
    </lineage>
</organism>
<protein>
    <submittedName>
        <fullName evidence="1">PIN domain-containing protein</fullName>
    </submittedName>
</protein>
<dbReference type="STRING" id="269670.SAMN02982927_02226"/>
<dbReference type="Proteomes" id="UP000198752">
    <property type="component" value="Unassembled WGS sequence"/>
</dbReference>
<evidence type="ECO:0000313" key="2">
    <source>
        <dbReference type="Proteomes" id="UP000198752"/>
    </source>
</evidence>
<gene>
    <name evidence="1" type="ORF">SAMN02982927_02226</name>
</gene>
<proteinExistence type="predicted"/>
<sequence length="196" mass="22707">MNLIYDVKIPPKVFIDTTVLCGAIRVDGINRRILKAARYPNFFVPVFSRVCLFEFMNHALEGLGKGINRVAYTPAEIDEFLQIFLNPIFEHYTKLPVNSLVGRYSSETIMRENLPIGQVLIELSRCSEEEARKIAQSQEMSKPLSVFDQNDFHVWVTAIRENCQYIVTTNHQRFPEQIGTIKRIHPSEFYEQLINP</sequence>
<dbReference type="EMBL" id="FOOY01000014">
    <property type="protein sequence ID" value="SFG61493.1"/>
    <property type="molecule type" value="Genomic_DNA"/>
</dbReference>
<accession>A0A1I2T915</accession>
<dbReference type="AlphaFoldDB" id="A0A1I2T915"/>
<reference evidence="2" key="1">
    <citation type="submission" date="2016-10" db="EMBL/GenBank/DDBJ databases">
        <authorList>
            <person name="Varghese N."/>
            <person name="Submissions S."/>
        </authorList>
    </citation>
    <scope>NUCLEOTIDE SEQUENCE [LARGE SCALE GENOMIC DNA]</scope>
    <source>
        <strain evidence="2">ATCC 700379</strain>
    </source>
</reference>